<evidence type="ECO:0000256" key="1">
    <source>
        <dbReference type="SAM" id="Phobius"/>
    </source>
</evidence>
<dbReference type="InterPro" id="IPR013642">
    <property type="entry name" value="CLCA_N"/>
</dbReference>
<feature type="transmembrane region" description="Helical" evidence="1">
    <location>
        <begin position="666"/>
        <end position="691"/>
    </location>
</feature>
<dbReference type="CDD" id="cd00198">
    <property type="entry name" value="vWFA"/>
    <property type="match status" value="1"/>
</dbReference>
<dbReference type="SUPFAM" id="SSF53300">
    <property type="entry name" value="vWA-like"/>
    <property type="match status" value="1"/>
</dbReference>
<dbReference type="EMBL" id="JAINUG010000013">
    <property type="protein sequence ID" value="KAJ8414193.1"/>
    <property type="molecule type" value="Genomic_DNA"/>
</dbReference>
<dbReference type="PANTHER" id="PTHR10579:SF172">
    <property type="entry name" value="CALCIUM-ACTIVATED CHLORIDE CHANNEL REGULATOR 4 PRECURSOR-RELATED"/>
    <property type="match status" value="1"/>
</dbReference>
<dbReference type="SMART" id="SM00327">
    <property type="entry name" value="VWA"/>
    <property type="match status" value="1"/>
</dbReference>
<comment type="caution">
    <text evidence="3">The sequence shown here is derived from an EMBL/GenBank/DDBJ whole genome shotgun (WGS) entry which is preliminary data.</text>
</comment>
<gene>
    <name evidence="3" type="ORF">AAFF_G00050630</name>
</gene>
<evidence type="ECO:0000313" key="3">
    <source>
        <dbReference type="EMBL" id="KAJ8414193.1"/>
    </source>
</evidence>
<evidence type="ECO:0000313" key="4">
    <source>
        <dbReference type="Proteomes" id="UP001221898"/>
    </source>
</evidence>
<keyword evidence="1" id="KW-0812">Transmembrane</keyword>
<evidence type="ECO:0000259" key="2">
    <source>
        <dbReference type="PROSITE" id="PS50234"/>
    </source>
</evidence>
<proteinExistence type="predicted"/>
<dbReference type="InterPro" id="IPR051266">
    <property type="entry name" value="CLCR"/>
</dbReference>
<feature type="domain" description="VWFA" evidence="2">
    <location>
        <begin position="124"/>
        <end position="305"/>
    </location>
</feature>
<protein>
    <recommendedName>
        <fullName evidence="2">VWFA domain-containing protein</fullName>
    </recommendedName>
</protein>
<dbReference type="NCBIfam" id="NF041940">
    <property type="entry name" value="choice_anch_X"/>
    <property type="match status" value="1"/>
</dbReference>
<name>A0AAD7WZ24_9TELE</name>
<dbReference type="PROSITE" id="PS50234">
    <property type="entry name" value="VWFA"/>
    <property type="match status" value="1"/>
</dbReference>
<reference evidence="3" key="1">
    <citation type="journal article" date="2023" name="Science">
        <title>Genome structures resolve the early diversification of teleost fishes.</title>
        <authorList>
            <person name="Parey E."/>
            <person name="Louis A."/>
            <person name="Montfort J."/>
            <person name="Bouchez O."/>
            <person name="Roques C."/>
            <person name="Iampietro C."/>
            <person name="Lluch J."/>
            <person name="Castinel A."/>
            <person name="Donnadieu C."/>
            <person name="Desvignes T."/>
            <person name="Floi Bucao C."/>
            <person name="Jouanno E."/>
            <person name="Wen M."/>
            <person name="Mejri S."/>
            <person name="Dirks R."/>
            <person name="Jansen H."/>
            <person name="Henkel C."/>
            <person name="Chen W.J."/>
            <person name="Zahm M."/>
            <person name="Cabau C."/>
            <person name="Klopp C."/>
            <person name="Thompson A.W."/>
            <person name="Robinson-Rechavi M."/>
            <person name="Braasch I."/>
            <person name="Lecointre G."/>
            <person name="Bobe J."/>
            <person name="Postlethwait J.H."/>
            <person name="Berthelot C."/>
            <person name="Roest Crollius H."/>
            <person name="Guiguen Y."/>
        </authorList>
    </citation>
    <scope>NUCLEOTIDE SEQUENCE</scope>
    <source>
        <strain evidence="3">NC1722</strain>
    </source>
</reference>
<keyword evidence="4" id="KW-1185">Reference proteome</keyword>
<keyword evidence="1" id="KW-0472">Membrane</keyword>
<accession>A0AAD7WZ24</accession>
<dbReference type="AlphaFoldDB" id="A0AAD7WZ24"/>
<sequence length="719" mass="77910">MGQLEASRCSKLVEGSQLDKDRGGECQINPDTELPTESCVFRVRETLNTTASIMYQHFIPEISEFCDDSSHNFEAPNAQNRLCDYRSVWDVIRQSSDFIQGANPPLSTQPEAPSFTLLRARSRVVCLVMDVSGSMRQNNRIHRQRQAAQVFLERTVEEGSKVGLVAFNGSRSLLANLTEVTGPSSREQLVNRLPRDAKGGTNICKGLRGGFEVLKQDDGQVAGDEIILLTDGEHSAARKCVEHVRRSGAIVHTIALGPSADPALEQFATTTVNVDASVGNNTVFTFTWERSQPKFSVLDPFSNTYNSSHLETKAHLRTAHLRVPGVAQPGTWSFSLLNNETSPQILTVTVSSHAVHECLPPVKVTPSLVSTSVTYPEPITVTATVSQGDRAVVGAVVFAIMENNSGTVRLRLLDDGVGVDVIRNDGVYSAYFFHYTNGRYGVQVEVEGAGGSVTVKTDVTGNTIPIISSYIDINGTIHPEAPSGGQMNETTSPLGNFSRSINGGAITVSRVPTVPQNFPPGRVTDLVVSLTNTSQSNQSLALEWTAPGEDYYIGTVSGYDIRFSLLPTSLRKNFSSAATLNLLLTSLQPAGERQSVLFSTDDVPLGGGAAVLYFALRAWDKEGLMSEISNIAQVSVFIFHPTLPIPSQTPSQSPPPPARPSSPAQYLALILPLSMLLPISFIACCSILLALCCRRRHRRKKQPPVGLGYPNVMVMRNIS</sequence>
<dbReference type="Pfam" id="PF08434">
    <property type="entry name" value="CLCA"/>
    <property type="match status" value="1"/>
</dbReference>
<dbReference type="InterPro" id="IPR036465">
    <property type="entry name" value="vWFA_dom_sf"/>
</dbReference>
<dbReference type="Proteomes" id="UP001221898">
    <property type="component" value="Unassembled WGS sequence"/>
</dbReference>
<organism evidence="3 4">
    <name type="scientific">Aldrovandia affinis</name>
    <dbReference type="NCBI Taxonomy" id="143900"/>
    <lineage>
        <taxon>Eukaryota</taxon>
        <taxon>Metazoa</taxon>
        <taxon>Chordata</taxon>
        <taxon>Craniata</taxon>
        <taxon>Vertebrata</taxon>
        <taxon>Euteleostomi</taxon>
        <taxon>Actinopterygii</taxon>
        <taxon>Neopterygii</taxon>
        <taxon>Teleostei</taxon>
        <taxon>Notacanthiformes</taxon>
        <taxon>Halosauridae</taxon>
        <taxon>Aldrovandia</taxon>
    </lineage>
</organism>
<dbReference type="Gene3D" id="3.40.50.410">
    <property type="entry name" value="von Willebrand factor, type A domain"/>
    <property type="match status" value="1"/>
</dbReference>
<dbReference type="PANTHER" id="PTHR10579">
    <property type="entry name" value="CALCIUM-ACTIVATED CHLORIDE CHANNEL REGULATOR"/>
    <property type="match status" value="1"/>
</dbReference>
<dbReference type="Pfam" id="PF13519">
    <property type="entry name" value="VWA_2"/>
    <property type="match status" value="1"/>
</dbReference>
<dbReference type="GO" id="GO:0005886">
    <property type="term" value="C:plasma membrane"/>
    <property type="evidence" value="ECO:0007669"/>
    <property type="project" value="TreeGrafter"/>
</dbReference>
<keyword evidence="1" id="KW-1133">Transmembrane helix</keyword>
<dbReference type="InterPro" id="IPR002035">
    <property type="entry name" value="VWF_A"/>
</dbReference>